<dbReference type="InterPro" id="IPR005302">
    <property type="entry name" value="MoCF_Sase_C"/>
</dbReference>
<evidence type="ECO:0000256" key="6">
    <source>
        <dbReference type="ARBA" id="ARBA00023002"/>
    </source>
</evidence>
<name>A0AAN6V6A0_9PEZI</name>
<keyword evidence="4" id="KW-0001">2Fe-2S</keyword>
<dbReference type="RefSeq" id="XP_062637672.1">
    <property type="nucleotide sequence ID" value="XM_062777031.1"/>
</dbReference>
<dbReference type="InterPro" id="IPR006058">
    <property type="entry name" value="2Fe2S_fd_BS"/>
</dbReference>
<dbReference type="SUPFAM" id="SSF54292">
    <property type="entry name" value="2Fe-2S ferredoxin-like"/>
    <property type="match status" value="1"/>
</dbReference>
<dbReference type="InterPro" id="IPR054582">
    <property type="entry name" value="DmmA-like_N"/>
</dbReference>
<dbReference type="InterPro" id="IPR001041">
    <property type="entry name" value="2Fe-2S_ferredoxin-type"/>
</dbReference>
<dbReference type="GO" id="GO:0016491">
    <property type="term" value="F:oxidoreductase activity"/>
    <property type="evidence" value="ECO:0007669"/>
    <property type="project" value="UniProtKB-KW"/>
</dbReference>
<dbReference type="PROSITE" id="PS51384">
    <property type="entry name" value="FAD_FR"/>
    <property type="match status" value="1"/>
</dbReference>
<evidence type="ECO:0000259" key="11">
    <source>
        <dbReference type="PROSITE" id="PS51384"/>
    </source>
</evidence>
<evidence type="ECO:0000256" key="1">
    <source>
        <dbReference type="ARBA" id="ARBA00001917"/>
    </source>
</evidence>
<evidence type="ECO:0000256" key="7">
    <source>
        <dbReference type="ARBA" id="ARBA00023004"/>
    </source>
</evidence>
<dbReference type="Gene3D" id="3.10.20.30">
    <property type="match status" value="1"/>
</dbReference>
<evidence type="ECO:0000256" key="3">
    <source>
        <dbReference type="ARBA" id="ARBA00022643"/>
    </source>
</evidence>
<feature type="domain" description="2Fe-2S ferredoxin-type" evidence="9">
    <location>
        <begin position="492"/>
        <end position="580"/>
    </location>
</feature>
<dbReference type="Gene3D" id="2.40.30.10">
    <property type="entry name" value="Translation factors"/>
    <property type="match status" value="1"/>
</dbReference>
<dbReference type="PROSITE" id="PS51340">
    <property type="entry name" value="MOSC"/>
    <property type="match status" value="1"/>
</dbReference>
<dbReference type="GO" id="GO:0030170">
    <property type="term" value="F:pyridoxal phosphate binding"/>
    <property type="evidence" value="ECO:0007669"/>
    <property type="project" value="InterPro"/>
</dbReference>
<evidence type="ECO:0000259" key="10">
    <source>
        <dbReference type="PROSITE" id="PS51340"/>
    </source>
</evidence>
<evidence type="ECO:0000256" key="8">
    <source>
        <dbReference type="ARBA" id="ARBA00023014"/>
    </source>
</evidence>
<dbReference type="GeneID" id="87813644"/>
<proteinExistence type="predicted"/>
<evidence type="ECO:0000256" key="5">
    <source>
        <dbReference type="ARBA" id="ARBA00022723"/>
    </source>
</evidence>
<dbReference type="SUPFAM" id="SSF50800">
    <property type="entry name" value="PK beta-barrel domain-like"/>
    <property type="match status" value="1"/>
</dbReference>
<dbReference type="PRINTS" id="PR00409">
    <property type="entry name" value="PHDIOXRDTASE"/>
</dbReference>
<gene>
    <name evidence="12" type="ORF">C8A04DRAFT_11606</name>
</gene>
<dbReference type="AlphaFoldDB" id="A0AAN6V6A0"/>
<keyword evidence="2" id="KW-0285">Flavoprotein</keyword>
<dbReference type="GO" id="GO:0016301">
    <property type="term" value="F:kinase activity"/>
    <property type="evidence" value="ECO:0007669"/>
    <property type="project" value="UniProtKB-KW"/>
</dbReference>
<dbReference type="SUPFAM" id="SSF63380">
    <property type="entry name" value="Riboflavin synthase domain-like"/>
    <property type="match status" value="1"/>
</dbReference>
<dbReference type="InterPro" id="IPR011037">
    <property type="entry name" value="Pyrv_Knase-like_insert_dom_sf"/>
</dbReference>
<dbReference type="PROSITE" id="PS51085">
    <property type="entry name" value="2FE2S_FER_2"/>
    <property type="match status" value="1"/>
</dbReference>
<dbReference type="InterPro" id="IPR036010">
    <property type="entry name" value="2Fe-2S_ferredoxin-like_sf"/>
</dbReference>
<dbReference type="CDD" id="cd06185">
    <property type="entry name" value="PDR_like"/>
    <property type="match status" value="1"/>
</dbReference>
<dbReference type="SUPFAM" id="SSF52343">
    <property type="entry name" value="Ferredoxin reductase-like, C-terminal NADP-linked domain"/>
    <property type="match status" value="1"/>
</dbReference>
<dbReference type="Pfam" id="PF22290">
    <property type="entry name" value="DmmA-like_N"/>
    <property type="match status" value="1"/>
</dbReference>
<dbReference type="Gene3D" id="2.40.33.20">
    <property type="entry name" value="PK beta-barrel domain-like"/>
    <property type="match status" value="1"/>
</dbReference>
<keyword evidence="13" id="KW-1185">Reference proteome</keyword>
<protein>
    <submittedName>
        <fullName evidence="12">Pyruvate kinase-like protein</fullName>
    </submittedName>
</protein>
<dbReference type="Pfam" id="PF03473">
    <property type="entry name" value="MOSC"/>
    <property type="match status" value="1"/>
</dbReference>
<dbReference type="InterPro" id="IPR012675">
    <property type="entry name" value="Beta-grasp_dom_sf"/>
</dbReference>
<dbReference type="PROSITE" id="PS00197">
    <property type="entry name" value="2FE2S_FER_1"/>
    <property type="match status" value="1"/>
</dbReference>
<comment type="cofactor">
    <cofactor evidence="1">
        <name>FMN</name>
        <dbReference type="ChEBI" id="CHEBI:58210"/>
    </cofactor>
</comment>
<dbReference type="EMBL" id="MU853578">
    <property type="protein sequence ID" value="KAK4144301.1"/>
    <property type="molecule type" value="Genomic_DNA"/>
</dbReference>
<accession>A0AAN6V6A0</accession>
<organism evidence="12 13">
    <name type="scientific">Dichotomopilus funicola</name>
    <dbReference type="NCBI Taxonomy" id="1934379"/>
    <lineage>
        <taxon>Eukaryota</taxon>
        <taxon>Fungi</taxon>
        <taxon>Dikarya</taxon>
        <taxon>Ascomycota</taxon>
        <taxon>Pezizomycotina</taxon>
        <taxon>Sordariomycetes</taxon>
        <taxon>Sordariomycetidae</taxon>
        <taxon>Sordariales</taxon>
        <taxon>Chaetomiaceae</taxon>
        <taxon>Dichotomopilus</taxon>
    </lineage>
</organism>
<keyword evidence="6" id="KW-0560">Oxidoreductase</keyword>
<evidence type="ECO:0000256" key="2">
    <source>
        <dbReference type="ARBA" id="ARBA00022630"/>
    </source>
</evidence>
<keyword evidence="12" id="KW-0670">Pyruvate</keyword>
<keyword evidence="12" id="KW-0418">Kinase</keyword>
<evidence type="ECO:0000256" key="4">
    <source>
        <dbReference type="ARBA" id="ARBA00022714"/>
    </source>
</evidence>
<dbReference type="InterPro" id="IPR052353">
    <property type="entry name" value="Benzoxazolinone_Detox_Enz"/>
</dbReference>
<feature type="domain" description="MOSC" evidence="10">
    <location>
        <begin position="50"/>
        <end position="195"/>
    </location>
</feature>
<feature type="domain" description="FAD-binding FR-type" evidence="11">
    <location>
        <begin position="261"/>
        <end position="372"/>
    </location>
</feature>
<dbReference type="CDD" id="cd00207">
    <property type="entry name" value="fer2"/>
    <property type="match status" value="1"/>
</dbReference>
<dbReference type="InterPro" id="IPR039261">
    <property type="entry name" value="FNR_nucleotide-bd"/>
</dbReference>
<dbReference type="InterPro" id="IPR017927">
    <property type="entry name" value="FAD-bd_FR_type"/>
</dbReference>
<evidence type="ECO:0000259" key="9">
    <source>
        <dbReference type="PROSITE" id="PS51085"/>
    </source>
</evidence>
<dbReference type="Gene3D" id="3.40.50.80">
    <property type="entry name" value="Nucleotide-binding domain of ferredoxin-NADP reductase (FNR) module"/>
    <property type="match status" value="1"/>
</dbReference>
<keyword evidence="3" id="KW-0288">FMN</keyword>
<reference evidence="12" key="2">
    <citation type="submission" date="2023-05" db="EMBL/GenBank/DDBJ databases">
        <authorList>
            <consortium name="Lawrence Berkeley National Laboratory"/>
            <person name="Steindorff A."/>
            <person name="Hensen N."/>
            <person name="Bonometti L."/>
            <person name="Westerberg I."/>
            <person name="Brannstrom I.O."/>
            <person name="Guillou S."/>
            <person name="Cros-Aarteil S."/>
            <person name="Calhoun S."/>
            <person name="Haridas S."/>
            <person name="Kuo A."/>
            <person name="Mondo S."/>
            <person name="Pangilinan J."/>
            <person name="Riley R."/>
            <person name="Labutti K."/>
            <person name="Andreopoulos B."/>
            <person name="Lipzen A."/>
            <person name="Chen C."/>
            <person name="Yanf M."/>
            <person name="Daum C."/>
            <person name="Ng V."/>
            <person name="Clum A."/>
            <person name="Ohm R."/>
            <person name="Martin F."/>
            <person name="Silar P."/>
            <person name="Natvig D."/>
            <person name="Lalanne C."/>
            <person name="Gautier V."/>
            <person name="Ament-Velasquez S.L."/>
            <person name="Kruys A."/>
            <person name="Hutchinson M.I."/>
            <person name="Powell A.J."/>
            <person name="Barry K."/>
            <person name="Miller A.N."/>
            <person name="Grigoriev I.V."/>
            <person name="Debuchy R."/>
            <person name="Gladieux P."/>
            <person name="Thoren M.H."/>
            <person name="Johannesson H."/>
        </authorList>
    </citation>
    <scope>NUCLEOTIDE SEQUENCE</scope>
    <source>
        <strain evidence="12">CBS 141.50</strain>
    </source>
</reference>
<dbReference type="InterPro" id="IPR017938">
    <property type="entry name" value="Riboflavin_synthase-like_b-brl"/>
</dbReference>
<dbReference type="GO" id="GO:0030151">
    <property type="term" value="F:molybdenum ion binding"/>
    <property type="evidence" value="ECO:0007669"/>
    <property type="project" value="InterPro"/>
</dbReference>
<keyword evidence="12" id="KW-0808">Transferase</keyword>
<dbReference type="GO" id="GO:0051537">
    <property type="term" value="F:2 iron, 2 sulfur cluster binding"/>
    <property type="evidence" value="ECO:0007669"/>
    <property type="project" value="UniProtKB-KW"/>
</dbReference>
<dbReference type="Proteomes" id="UP001302676">
    <property type="component" value="Unassembled WGS sequence"/>
</dbReference>
<keyword evidence="7" id="KW-0408">Iron</keyword>
<evidence type="ECO:0000313" key="13">
    <source>
        <dbReference type="Proteomes" id="UP001302676"/>
    </source>
</evidence>
<keyword evidence="5" id="KW-0479">Metal-binding</keyword>
<dbReference type="PANTHER" id="PTHR30212">
    <property type="entry name" value="PROTEIN YIIM"/>
    <property type="match status" value="1"/>
</dbReference>
<dbReference type="PANTHER" id="PTHR30212:SF2">
    <property type="entry name" value="PROTEIN YIIM"/>
    <property type="match status" value="1"/>
</dbReference>
<evidence type="ECO:0000313" key="12">
    <source>
        <dbReference type="EMBL" id="KAK4144301.1"/>
    </source>
</evidence>
<sequence>MPHQVEPQGLRTADGVDLYAPFTSDTILQVRTGKLKPMRGLVVQTAIDKGLCDGPVQVTELGLEDDQHDLTFHGGVDKAIHGYCSAHYSSWSAEFPSATSAFRPGGFGENLVVRHMNERNLCIGDIVSVSPPGSESDDTSVLLQISLPRQPCFKLNHRFELKNFAPNTWRTSRTGWYFRVLRTGTIRAGDTIQLISRPHPTWTLERVQEYLHRNTGDAAMNEELAGIAEFGVEAKETFAQRVVKQKAKERREREGKGKRGRDWKVYRVAERTRQTPRIASFVLEAVKAGKEGGDEDLISLRPGAHAKIKLGNGLVRTYSIVDGDRNRFQLAISLDDNSRGGSRYLHEKVQVGQTILVGHITVSIPYFAAASHHIFIAAGVGITAFLAIFETYQIVNFSSVLHYAVRSADEVPFRERLAKLGNDAVTIYDRSAGQRLDIGKIIREMPWNSQLYFCGPTRLMDEAMRETKAHGIGANEVHFEAFAADASGDPFEAVVIHKSKDSSKKTVKVGEEETLLEILQKEFGQEAVDSSCEVGNCGTCRIKLCEGRVDHRGTALMDEEKDGEMLACVSRGVGRITVEI</sequence>
<reference evidence="12" key="1">
    <citation type="journal article" date="2023" name="Mol. Phylogenet. Evol.">
        <title>Genome-scale phylogeny and comparative genomics of the fungal order Sordariales.</title>
        <authorList>
            <person name="Hensen N."/>
            <person name="Bonometti L."/>
            <person name="Westerberg I."/>
            <person name="Brannstrom I.O."/>
            <person name="Guillou S."/>
            <person name="Cros-Aarteil S."/>
            <person name="Calhoun S."/>
            <person name="Haridas S."/>
            <person name="Kuo A."/>
            <person name="Mondo S."/>
            <person name="Pangilinan J."/>
            <person name="Riley R."/>
            <person name="LaButti K."/>
            <person name="Andreopoulos B."/>
            <person name="Lipzen A."/>
            <person name="Chen C."/>
            <person name="Yan M."/>
            <person name="Daum C."/>
            <person name="Ng V."/>
            <person name="Clum A."/>
            <person name="Steindorff A."/>
            <person name="Ohm R.A."/>
            <person name="Martin F."/>
            <person name="Silar P."/>
            <person name="Natvig D.O."/>
            <person name="Lalanne C."/>
            <person name="Gautier V."/>
            <person name="Ament-Velasquez S.L."/>
            <person name="Kruys A."/>
            <person name="Hutchinson M.I."/>
            <person name="Powell A.J."/>
            <person name="Barry K."/>
            <person name="Miller A.N."/>
            <person name="Grigoriev I.V."/>
            <person name="Debuchy R."/>
            <person name="Gladieux P."/>
            <person name="Hiltunen Thoren M."/>
            <person name="Johannesson H."/>
        </authorList>
    </citation>
    <scope>NUCLEOTIDE SEQUENCE</scope>
    <source>
        <strain evidence="12">CBS 141.50</strain>
    </source>
</reference>
<keyword evidence="8" id="KW-0411">Iron-sulfur</keyword>
<comment type="caution">
    <text evidence="12">The sequence shown here is derived from an EMBL/GenBank/DDBJ whole genome shotgun (WGS) entry which is preliminary data.</text>
</comment>
<dbReference type="Pfam" id="PF00111">
    <property type="entry name" value="Fer2"/>
    <property type="match status" value="1"/>
</dbReference>